<dbReference type="InterPro" id="IPR009270">
    <property type="entry name" value="DUF927"/>
</dbReference>
<evidence type="ECO:0000256" key="1">
    <source>
        <dbReference type="SAM" id="MobiDB-lite"/>
    </source>
</evidence>
<evidence type="ECO:0000259" key="2">
    <source>
        <dbReference type="Pfam" id="PF06048"/>
    </source>
</evidence>
<protein>
    <submittedName>
        <fullName evidence="3">DUF927 domain-containing protein</fullName>
    </submittedName>
</protein>
<accession>A0ABS9MQB6</accession>
<organism evidence="3 4">
    <name type="scientific">Mesosutterella porci</name>
    <dbReference type="NCBI Taxonomy" id="2915351"/>
    <lineage>
        <taxon>Bacteria</taxon>
        <taxon>Pseudomonadati</taxon>
        <taxon>Pseudomonadota</taxon>
        <taxon>Betaproteobacteria</taxon>
        <taxon>Burkholderiales</taxon>
        <taxon>Sutterellaceae</taxon>
        <taxon>Mesosutterella</taxon>
    </lineage>
</organism>
<name>A0ABS9MQB6_9BURK</name>
<feature type="domain" description="DUF927" evidence="2">
    <location>
        <begin position="43"/>
        <end position="323"/>
    </location>
</feature>
<gene>
    <name evidence="3" type="ORF">MAF45_05065</name>
</gene>
<keyword evidence="4" id="KW-1185">Reference proteome</keyword>
<feature type="region of interest" description="Disordered" evidence="1">
    <location>
        <begin position="12"/>
        <end position="31"/>
    </location>
</feature>
<dbReference type="EMBL" id="JAKNCT010000005">
    <property type="protein sequence ID" value="MCG5030816.1"/>
    <property type="molecule type" value="Genomic_DNA"/>
</dbReference>
<evidence type="ECO:0000313" key="3">
    <source>
        <dbReference type="EMBL" id="MCG5030816.1"/>
    </source>
</evidence>
<dbReference type="Proteomes" id="UP001297600">
    <property type="component" value="Unassembled WGS sequence"/>
</dbReference>
<proteinExistence type="predicted"/>
<comment type="caution">
    <text evidence="3">The sequence shown here is derived from an EMBL/GenBank/DDBJ whole genome shotgun (WGS) entry which is preliminary data.</text>
</comment>
<reference evidence="3 4" key="1">
    <citation type="submission" date="2022-02" db="EMBL/GenBank/DDBJ databases">
        <title>Mesosutterella porci, a novel member of the family Sutterellaceae from pig feces.</title>
        <authorList>
            <person name="Wylensek D."/>
            <person name="Clavel T."/>
        </authorList>
    </citation>
    <scope>NUCLEOTIDE SEQUENCE [LARGE SCALE GENOMIC DNA]</scope>
    <source>
        <strain evidence="4">oilRF-744-wt-GAM-9</strain>
    </source>
</reference>
<evidence type="ECO:0000313" key="4">
    <source>
        <dbReference type="Proteomes" id="UP001297600"/>
    </source>
</evidence>
<dbReference type="RefSeq" id="WP_237978472.1">
    <property type="nucleotide sequence ID" value="NZ_JAKNCT010000005.1"/>
</dbReference>
<sequence>MTLSEKTIEKIRNEGGRESSLDEEQELPIISNNGHEFVPKDGAYWVHDNKDAHGDRDFKLCSILKVVGQFKSDDKKSRGVIVDVYGDDDEPQRVTLGMDVVTRPDRLAQTLANAGLQIFAASRQNCKGLISELILVYPRAGVEMLRSATVNGWVEPGFCYVRPGGEVLGCLSNGTRVISLKTKSPDQSKGTLPEWQKEIAEGCLKSSRMIAALGVSLAGAVLGLVDVSSRGLHFYGPSTTGKTIAALAAVSVWGSSKNLSKPGNGHFASWNSTVASVEFHFTRNNSSLSALDELHLAQRVVRGMGDVSLLFGNETPTGRGNADMTGRDQAGWRETLISTGEISISETLAKFGIEQSVGAERRIPGVYAIPPGGRDIFEPGYFPSFAESQIFVDRIRRVTESEQFGTAGPAYVNAIIAFCRANGIGALRKKIQDYREQARRDWLPTINGNLIAGQQVNEVLISFEVFFAALKLGREFGVLPESYTDESIGGAIQSCAHSAMQEFRGSDWKMRSYAQKILDALIQKRGHFIVSVESTKTVNVPDERLDVYGCLCRFGIAPEEPEIAFILTDAFKNSIIPRCSVASIMRLFPAACFAGNDTPKGKDGDGEKRKWIYHSPKPLPGLEPNQRYIALKIKELQKLVG</sequence>
<dbReference type="Pfam" id="PF06048">
    <property type="entry name" value="DUF927"/>
    <property type="match status" value="1"/>
</dbReference>